<evidence type="ECO:0000256" key="5">
    <source>
        <dbReference type="ARBA" id="ARBA00022898"/>
    </source>
</evidence>
<name>A0A917M442_9BACT</name>
<feature type="domain" description="Chorismate-utilising enzyme C-terminal" evidence="7">
    <location>
        <begin position="146"/>
        <end position="399"/>
    </location>
</feature>
<comment type="cofactor">
    <cofactor evidence="1 6">
        <name>pyridoxal 5'-phosphate</name>
        <dbReference type="ChEBI" id="CHEBI:597326"/>
    </cofactor>
</comment>
<gene>
    <name evidence="9" type="ORF">GCM10011585_19210</name>
</gene>
<dbReference type="EMBL" id="BMGT01000002">
    <property type="protein sequence ID" value="GGG76440.1"/>
    <property type="molecule type" value="Genomic_DNA"/>
</dbReference>
<dbReference type="InterPro" id="IPR005801">
    <property type="entry name" value="ADC_synthase"/>
</dbReference>
<protein>
    <recommendedName>
        <fullName evidence="3">aminodeoxychorismate synthase</fullName>
        <ecNumber evidence="3">2.6.1.85</ecNumber>
    </recommendedName>
</protein>
<keyword evidence="5 6" id="KW-0663">Pyridoxal phosphate</keyword>
<dbReference type="InterPro" id="IPR015890">
    <property type="entry name" value="Chorismate_C"/>
</dbReference>
<reference evidence="9" key="1">
    <citation type="journal article" date="2014" name="Int. J. Syst. Evol. Microbiol.">
        <title>Complete genome sequence of Corynebacterium casei LMG S-19264T (=DSM 44701T), isolated from a smear-ripened cheese.</title>
        <authorList>
            <consortium name="US DOE Joint Genome Institute (JGI-PGF)"/>
            <person name="Walter F."/>
            <person name="Albersmeier A."/>
            <person name="Kalinowski J."/>
            <person name="Ruckert C."/>
        </authorList>
    </citation>
    <scope>NUCLEOTIDE SEQUENCE</scope>
    <source>
        <strain evidence="9">CGMCC 1.12997</strain>
    </source>
</reference>
<dbReference type="Pfam" id="PF01063">
    <property type="entry name" value="Aminotran_4"/>
    <property type="match status" value="1"/>
</dbReference>
<dbReference type="SUPFAM" id="SSF56752">
    <property type="entry name" value="D-aminoacid aminotransferase-like PLP-dependent enzymes"/>
    <property type="match status" value="1"/>
</dbReference>
<comment type="caution">
    <text evidence="9">The sequence shown here is derived from an EMBL/GenBank/DDBJ whole genome shotgun (WGS) entry which is preliminary data.</text>
</comment>
<dbReference type="PANTHER" id="PTHR11236">
    <property type="entry name" value="AMINOBENZOATE/ANTHRANILATE SYNTHASE"/>
    <property type="match status" value="1"/>
</dbReference>
<dbReference type="GO" id="GO:0009396">
    <property type="term" value="P:folic acid-containing compound biosynthetic process"/>
    <property type="evidence" value="ECO:0007669"/>
    <property type="project" value="InterPro"/>
</dbReference>
<dbReference type="InterPro" id="IPR018300">
    <property type="entry name" value="Aminotrans_IV_CS"/>
</dbReference>
<dbReference type="RefSeq" id="WP_188553922.1">
    <property type="nucleotide sequence ID" value="NZ_BMGT01000002.1"/>
</dbReference>
<dbReference type="Gene3D" id="3.60.120.10">
    <property type="entry name" value="Anthranilate synthase"/>
    <property type="match status" value="1"/>
</dbReference>
<dbReference type="SUPFAM" id="SSF56322">
    <property type="entry name" value="ADC synthase"/>
    <property type="match status" value="1"/>
</dbReference>
<dbReference type="PROSITE" id="PS51257">
    <property type="entry name" value="PROKAR_LIPOPROTEIN"/>
    <property type="match status" value="1"/>
</dbReference>
<dbReference type="InterPro" id="IPR019999">
    <property type="entry name" value="Anth_synth_I-like"/>
</dbReference>
<dbReference type="EC" id="2.6.1.85" evidence="3"/>
<dbReference type="Gene3D" id="3.20.10.10">
    <property type="entry name" value="D-amino Acid Aminotransferase, subunit A, domain 2"/>
    <property type="match status" value="1"/>
</dbReference>
<evidence type="ECO:0000259" key="7">
    <source>
        <dbReference type="Pfam" id="PF00425"/>
    </source>
</evidence>
<dbReference type="AlphaFoldDB" id="A0A917M442"/>
<dbReference type="Proteomes" id="UP000647241">
    <property type="component" value="Unassembled WGS sequence"/>
</dbReference>
<dbReference type="PRINTS" id="PR00095">
    <property type="entry name" value="ANTSNTHASEI"/>
</dbReference>
<keyword evidence="10" id="KW-1185">Reference proteome</keyword>
<dbReference type="InterPro" id="IPR005802">
    <property type="entry name" value="ADC_synth_comp_1"/>
</dbReference>
<evidence type="ECO:0000256" key="4">
    <source>
        <dbReference type="ARBA" id="ARBA00022679"/>
    </source>
</evidence>
<dbReference type="InterPro" id="IPR001544">
    <property type="entry name" value="Aminotrans_IV"/>
</dbReference>
<reference evidence="9" key="2">
    <citation type="submission" date="2020-09" db="EMBL/GenBank/DDBJ databases">
        <authorList>
            <person name="Sun Q."/>
            <person name="Zhou Y."/>
        </authorList>
    </citation>
    <scope>NUCLEOTIDE SEQUENCE</scope>
    <source>
        <strain evidence="9">CGMCC 1.12997</strain>
    </source>
</reference>
<comment type="similarity">
    <text evidence="2">Belongs to the class-IV pyridoxal-phosphate-dependent aminotransferase family.</text>
</comment>
<evidence type="ECO:0000313" key="10">
    <source>
        <dbReference type="Proteomes" id="UP000647241"/>
    </source>
</evidence>
<dbReference type="Pfam" id="PF04715">
    <property type="entry name" value="Anth_synt_I_N"/>
    <property type="match status" value="1"/>
</dbReference>
<evidence type="ECO:0000256" key="2">
    <source>
        <dbReference type="ARBA" id="ARBA00009320"/>
    </source>
</evidence>
<keyword evidence="4" id="KW-0808">Transferase</keyword>
<evidence type="ECO:0000256" key="6">
    <source>
        <dbReference type="RuleBase" id="RU004516"/>
    </source>
</evidence>
<dbReference type="InterPro" id="IPR006805">
    <property type="entry name" value="Anth_synth_I_N"/>
</dbReference>
<evidence type="ECO:0000256" key="1">
    <source>
        <dbReference type="ARBA" id="ARBA00001933"/>
    </source>
</evidence>
<sequence length="626" mass="70000">MNRWHQLPQQLHTLVACNPNSVLLQTACFDPSNKRSLLFLDPVQTITARTLEEIPELFRRIEQALAEGFYATGYLSYECGYHFERFKGIALTEQSLPLAWFGIYRKPVIFDHETGRFDGDLPLSLSSETTKAPANFADSVTLAISEEDYTGKIERIKECIAAGETYQVNFTDKVSVRSEIGADAAFATLLQQQPVAYSAFLNVAGHQILSLSPELFFKIEEGKIITRPMKGTMPRGLDAAEDVQAAIRLQNDEKNRCEHVMIVDLLRNDIGRICEMGSVQVDDIFSVETYQTLLQMTSTVSGRLREGLTYYDIFKGVFPSGSITGAPKIRTMEIIHELEAAPRGIYTGSIGYMAPDGSATFNVAIRTLDLYEGKAQMGVGGGIVADSDPKDEYRECLLKAEFLVRARHEFQLIETMLWNGEFRLLGMHLDRMESSATYFGFAFDRAAIKAQLIAEASLFEPGELYRVRSLLAESGDLTITYAKHTANIAWQTGRIHLSSERTSSTDVFLRHKTTQRKLYETEYAKCRNDGFDEVIFLNEKGEITEGAISNIFISRAGRLLTPPLSSGVLPGVFRRHILETDPGAKERILTLEDLESADAIYLCNSLRGMREVRLSSADSTLQTLAQ</sequence>
<dbReference type="Pfam" id="PF00425">
    <property type="entry name" value="Chorismate_bind"/>
    <property type="match status" value="1"/>
</dbReference>
<dbReference type="PROSITE" id="PS00770">
    <property type="entry name" value="AA_TRANSFER_CLASS_4"/>
    <property type="match status" value="1"/>
</dbReference>
<evidence type="ECO:0000256" key="3">
    <source>
        <dbReference type="ARBA" id="ARBA00013139"/>
    </source>
</evidence>
<evidence type="ECO:0000259" key="8">
    <source>
        <dbReference type="Pfam" id="PF04715"/>
    </source>
</evidence>
<evidence type="ECO:0000313" key="9">
    <source>
        <dbReference type="EMBL" id="GGG76440.1"/>
    </source>
</evidence>
<proteinExistence type="inferred from homology"/>
<dbReference type="GO" id="GO:0000162">
    <property type="term" value="P:L-tryptophan biosynthetic process"/>
    <property type="evidence" value="ECO:0007669"/>
    <property type="project" value="TreeGrafter"/>
</dbReference>
<organism evidence="9 10">
    <name type="scientific">Edaphobacter dinghuensis</name>
    <dbReference type="NCBI Taxonomy" id="1560005"/>
    <lineage>
        <taxon>Bacteria</taxon>
        <taxon>Pseudomonadati</taxon>
        <taxon>Acidobacteriota</taxon>
        <taxon>Terriglobia</taxon>
        <taxon>Terriglobales</taxon>
        <taxon>Acidobacteriaceae</taxon>
        <taxon>Edaphobacter</taxon>
    </lineage>
</organism>
<dbReference type="PANTHER" id="PTHR11236:SF50">
    <property type="entry name" value="AMINODEOXYCHORISMATE SYNTHASE COMPONENT 1"/>
    <property type="match status" value="1"/>
</dbReference>
<dbReference type="GO" id="GO:0046820">
    <property type="term" value="F:4-amino-4-deoxychorismate synthase activity"/>
    <property type="evidence" value="ECO:0007669"/>
    <property type="project" value="UniProtKB-EC"/>
</dbReference>
<feature type="domain" description="Anthranilate synthase component I N-terminal" evidence="8">
    <location>
        <begin position="71"/>
        <end position="116"/>
    </location>
</feature>
<accession>A0A917M442</accession>
<dbReference type="InterPro" id="IPR036038">
    <property type="entry name" value="Aminotransferase-like"/>
</dbReference>
<dbReference type="InterPro" id="IPR043132">
    <property type="entry name" value="BCAT-like_C"/>
</dbReference>
<dbReference type="NCBIfam" id="TIGR00553">
    <property type="entry name" value="pabB"/>
    <property type="match status" value="1"/>
</dbReference>